<keyword evidence="2" id="KW-0238">DNA-binding</keyword>
<gene>
    <name evidence="5" type="ORF">GMD52_16385</name>
</gene>
<dbReference type="PANTHER" id="PTHR30514">
    <property type="entry name" value="GLUCOKINASE"/>
    <property type="match status" value="1"/>
</dbReference>
<feature type="domain" description="HTH rpiR-type" evidence="4">
    <location>
        <begin position="1"/>
        <end position="77"/>
    </location>
</feature>
<dbReference type="Pfam" id="PF01418">
    <property type="entry name" value="HTH_6"/>
    <property type="match status" value="1"/>
</dbReference>
<dbReference type="Gene3D" id="1.10.10.10">
    <property type="entry name" value="Winged helix-like DNA-binding domain superfamily/Winged helix DNA-binding domain"/>
    <property type="match status" value="1"/>
</dbReference>
<dbReference type="InterPro" id="IPR035472">
    <property type="entry name" value="RpiR-like_SIS"/>
</dbReference>
<sequence>MDVLEVIRTQYACLSRAQKKIADYILERPEDACFASLKELTEAVGVTEVTMMNFARRIGIDGFSGLKRELQDYIRQRLSPNQKIARAVETVRRRKNSLYSEFLENELAAISSTYAGVSEEQLYRAAALVRHARHIYLLGYDVSMPVVHFLRLRLHYLGFNAVQLDLTDKGQLLLSLSQANESNVVILVSFPNHAPEMEHIGEYLHRRNVPFMTIVDQPSVPAARYAELTLSCTTADPLFYNTITGAVSLVNVLCACIAMDNEDYLRETRCGVENAFETIFAATQNSISELDIE</sequence>
<accession>A0A6I3QBI2</accession>
<dbReference type="CDD" id="cd05013">
    <property type="entry name" value="SIS_RpiR"/>
    <property type="match status" value="1"/>
</dbReference>
<dbReference type="InterPro" id="IPR009057">
    <property type="entry name" value="Homeodomain-like_sf"/>
</dbReference>
<evidence type="ECO:0000313" key="6">
    <source>
        <dbReference type="Proteomes" id="UP000449193"/>
    </source>
</evidence>
<dbReference type="Gene3D" id="3.40.50.10490">
    <property type="entry name" value="Glucose-6-phosphate isomerase like protein, domain 1"/>
    <property type="match status" value="1"/>
</dbReference>
<keyword evidence="3" id="KW-0804">Transcription</keyword>
<dbReference type="GO" id="GO:0003700">
    <property type="term" value="F:DNA-binding transcription factor activity"/>
    <property type="evidence" value="ECO:0007669"/>
    <property type="project" value="InterPro"/>
</dbReference>
<dbReference type="InterPro" id="IPR047640">
    <property type="entry name" value="RpiR-like"/>
</dbReference>
<dbReference type="PROSITE" id="PS51071">
    <property type="entry name" value="HTH_RPIR"/>
    <property type="match status" value="1"/>
</dbReference>
<dbReference type="EMBL" id="WMZR01000034">
    <property type="protein sequence ID" value="MTS53095.1"/>
    <property type="molecule type" value="Genomic_DNA"/>
</dbReference>
<dbReference type="InterPro" id="IPR036388">
    <property type="entry name" value="WH-like_DNA-bd_sf"/>
</dbReference>
<dbReference type="InterPro" id="IPR001347">
    <property type="entry name" value="SIS_dom"/>
</dbReference>
<dbReference type="SUPFAM" id="SSF46689">
    <property type="entry name" value="Homeodomain-like"/>
    <property type="match status" value="1"/>
</dbReference>
<dbReference type="RefSeq" id="WP_155201836.1">
    <property type="nucleotide sequence ID" value="NZ_WMZL01000041.1"/>
</dbReference>
<dbReference type="InterPro" id="IPR000281">
    <property type="entry name" value="HTH_RpiR"/>
</dbReference>
<evidence type="ECO:0000256" key="1">
    <source>
        <dbReference type="ARBA" id="ARBA00023015"/>
    </source>
</evidence>
<dbReference type="GO" id="GO:1901135">
    <property type="term" value="P:carbohydrate derivative metabolic process"/>
    <property type="evidence" value="ECO:0007669"/>
    <property type="project" value="InterPro"/>
</dbReference>
<dbReference type="InterPro" id="IPR046348">
    <property type="entry name" value="SIS_dom_sf"/>
</dbReference>
<reference evidence="5 6" key="1">
    <citation type="journal article" date="2019" name="Nat. Med.">
        <title>A library of human gut bacterial isolates paired with longitudinal multiomics data enables mechanistic microbiome research.</title>
        <authorList>
            <person name="Poyet M."/>
            <person name="Groussin M."/>
            <person name="Gibbons S.M."/>
            <person name="Avila-Pacheco J."/>
            <person name="Jiang X."/>
            <person name="Kearney S.M."/>
            <person name="Perrotta A.R."/>
            <person name="Berdy B."/>
            <person name="Zhao S."/>
            <person name="Lieberman T.D."/>
            <person name="Swanson P.K."/>
            <person name="Smith M."/>
            <person name="Roesemann S."/>
            <person name="Alexander J.E."/>
            <person name="Rich S.A."/>
            <person name="Livny J."/>
            <person name="Vlamakis H."/>
            <person name="Clish C."/>
            <person name="Bullock K."/>
            <person name="Deik A."/>
            <person name="Scott J."/>
            <person name="Pierce K.A."/>
            <person name="Xavier R.J."/>
            <person name="Alm E.J."/>
        </authorList>
    </citation>
    <scope>NUCLEOTIDE SEQUENCE [LARGE SCALE GENOMIC DNA]</scope>
    <source>
        <strain evidence="5 6">BIOML-A7</strain>
    </source>
</reference>
<dbReference type="GO" id="GO:0097367">
    <property type="term" value="F:carbohydrate derivative binding"/>
    <property type="evidence" value="ECO:0007669"/>
    <property type="project" value="InterPro"/>
</dbReference>
<dbReference type="PANTHER" id="PTHR30514:SF18">
    <property type="entry name" value="RPIR-FAMILY TRANSCRIPTIONAL REGULATOR"/>
    <property type="match status" value="1"/>
</dbReference>
<name>A0A6I3QBI2_9FIRM</name>
<evidence type="ECO:0000256" key="2">
    <source>
        <dbReference type="ARBA" id="ARBA00023125"/>
    </source>
</evidence>
<proteinExistence type="predicted"/>
<dbReference type="SUPFAM" id="SSF53697">
    <property type="entry name" value="SIS domain"/>
    <property type="match status" value="1"/>
</dbReference>
<dbReference type="AlphaFoldDB" id="A0A6I3QBI2"/>
<evidence type="ECO:0000313" key="5">
    <source>
        <dbReference type="EMBL" id="MTS53095.1"/>
    </source>
</evidence>
<organism evidence="5 6">
    <name type="scientific">Ruthenibacterium lactatiformans</name>
    <dbReference type="NCBI Taxonomy" id="1550024"/>
    <lineage>
        <taxon>Bacteria</taxon>
        <taxon>Bacillati</taxon>
        <taxon>Bacillota</taxon>
        <taxon>Clostridia</taxon>
        <taxon>Eubacteriales</taxon>
        <taxon>Oscillospiraceae</taxon>
        <taxon>Ruthenibacterium</taxon>
    </lineage>
</organism>
<evidence type="ECO:0000256" key="3">
    <source>
        <dbReference type="ARBA" id="ARBA00023163"/>
    </source>
</evidence>
<dbReference type="Proteomes" id="UP000449193">
    <property type="component" value="Unassembled WGS sequence"/>
</dbReference>
<protein>
    <submittedName>
        <fullName evidence="5">SIS domain-containing protein</fullName>
    </submittedName>
</protein>
<dbReference type="GO" id="GO:0003677">
    <property type="term" value="F:DNA binding"/>
    <property type="evidence" value="ECO:0007669"/>
    <property type="project" value="UniProtKB-KW"/>
</dbReference>
<evidence type="ECO:0000259" key="4">
    <source>
        <dbReference type="PROSITE" id="PS51071"/>
    </source>
</evidence>
<comment type="caution">
    <text evidence="5">The sequence shown here is derived from an EMBL/GenBank/DDBJ whole genome shotgun (WGS) entry which is preliminary data.</text>
</comment>
<keyword evidence="1" id="KW-0805">Transcription regulation</keyword>
<dbReference type="Pfam" id="PF01380">
    <property type="entry name" value="SIS"/>
    <property type="match status" value="1"/>
</dbReference>